<dbReference type="Proteomes" id="UP000046393">
    <property type="component" value="Unplaced"/>
</dbReference>
<evidence type="ECO:0000256" key="4">
    <source>
        <dbReference type="ARBA" id="ARBA00022679"/>
    </source>
</evidence>
<dbReference type="PANTHER" id="PTHR48043:SF23">
    <property type="entry name" value="UDP-GLUCURONOSYLTRANSFERASE"/>
    <property type="match status" value="1"/>
</dbReference>
<dbReference type="STRING" id="451379.A0A0N5ASW3"/>
<keyword evidence="3 10" id="KW-0328">Glycosyltransferase</keyword>
<dbReference type="AlphaFoldDB" id="A0A0N5ASW3"/>
<evidence type="ECO:0000256" key="1">
    <source>
        <dbReference type="ARBA" id="ARBA00004167"/>
    </source>
</evidence>
<evidence type="ECO:0000313" key="12">
    <source>
        <dbReference type="Proteomes" id="UP000046393"/>
    </source>
</evidence>
<dbReference type="PROSITE" id="PS00375">
    <property type="entry name" value="UDPGT"/>
    <property type="match status" value="1"/>
</dbReference>
<keyword evidence="5 11" id="KW-0812">Transmembrane</keyword>
<sequence length="346" mass="39735">MYSYSSDNMNIYERMWNLINSRIAEMYHESIYVREQQVFNQLYGKDFEKIANSAFLFVNTNPLYDFPRPTLPKIIPVGGINVKKPKPLSKEWLSILEQRLYAITVAFGSAAKSSAMPKQMKQALLKAFAQFPNVTFVWRYEKAENIAKGYSNVVVADWIPQNDLLNDDRVIGAVTHCGINTIHEGVQAGKPLILVPLFAEQSRNAKMVERAKIGIILEKSDLYYETKIAAFVKVCISTFFSMRENAKQLSLMVQSNPEDVHQKVVQYVEFAAKFNGLPLLDNSGRKQSVFVYYFLDIALLFVMIYIVLLAFILYLCKGCIVSLLGLEIRCRRFHKKHLVKINKKQE</sequence>
<dbReference type="SUPFAM" id="SSF53756">
    <property type="entry name" value="UDP-Glycosyltransferase/glycogen phosphorylase"/>
    <property type="match status" value="1"/>
</dbReference>
<evidence type="ECO:0000256" key="6">
    <source>
        <dbReference type="ARBA" id="ARBA00022729"/>
    </source>
</evidence>
<dbReference type="FunFam" id="3.40.50.2000:FF:000038">
    <property type="entry name" value="UDP-GlucuronosylTransferase"/>
    <property type="match status" value="1"/>
</dbReference>
<dbReference type="InterPro" id="IPR035595">
    <property type="entry name" value="UDP_glycos_trans_CS"/>
</dbReference>
<keyword evidence="7 11" id="KW-1133">Transmembrane helix</keyword>
<reference evidence="13" key="1">
    <citation type="submission" date="2017-02" db="UniProtKB">
        <authorList>
            <consortium name="WormBaseParasite"/>
        </authorList>
    </citation>
    <scope>IDENTIFICATION</scope>
</reference>
<keyword evidence="6" id="KW-0732">Signal</keyword>
<evidence type="ECO:0000256" key="8">
    <source>
        <dbReference type="ARBA" id="ARBA00023136"/>
    </source>
</evidence>
<comment type="catalytic activity">
    <reaction evidence="9 11">
        <text>glucuronate acceptor + UDP-alpha-D-glucuronate = acceptor beta-D-glucuronoside + UDP + H(+)</text>
        <dbReference type="Rhea" id="RHEA:21032"/>
        <dbReference type="ChEBI" id="CHEBI:15378"/>
        <dbReference type="ChEBI" id="CHEBI:58052"/>
        <dbReference type="ChEBI" id="CHEBI:58223"/>
        <dbReference type="ChEBI" id="CHEBI:132367"/>
        <dbReference type="ChEBI" id="CHEBI:132368"/>
        <dbReference type="EC" id="2.4.1.17"/>
    </reaction>
</comment>
<feature type="transmembrane region" description="Helical" evidence="11">
    <location>
        <begin position="290"/>
        <end position="316"/>
    </location>
</feature>
<comment type="subcellular location">
    <subcellularLocation>
        <location evidence="1 11">Membrane</location>
        <topology evidence="1 11">Single-pass membrane protein</topology>
    </subcellularLocation>
</comment>
<evidence type="ECO:0000256" key="11">
    <source>
        <dbReference type="RuleBase" id="RU362059"/>
    </source>
</evidence>
<keyword evidence="8 11" id="KW-0472">Membrane</keyword>
<evidence type="ECO:0000256" key="3">
    <source>
        <dbReference type="ARBA" id="ARBA00022676"/>
    </source>
</evidence>
<dbReference type="GO" id="GO:0016020">
    <property type="term" value="C:membrane"/>
    <property type="evidence" value="ECO:0007669"/>
    <property type="project" value="UniProtKB-SubCell"/>
</dbReference>
<dbReference type="Pfam" id="PF00201">
    <property type="entry name" value="UDPGT"/>
    <property type="match status" value="1"/>
</dbReference>
<dbReference type="EC" id="2.4.1.17" evidence="11"/>
<evidence type="ECO:0000313" key="13">
    <source>
        <dbReference type="WBParaSite" id="SMUV_0000789701-mRNA-1"/>
    </source>
</evidence>
<keyword evidence="12" id="KW-1185">Reference proteome</keyword>
<dbReference type="InterPro" id="IPR050271">
    <property type="entry name" value="UDP-glycosyltransferase"/>
</dbReference>
<dbReference type="CDD" id="cd03784">
    <property type="entry name" value="GT1_Gtf-like"/>
    <property type="match status" value="1"/>
</dbReference>
<organism evidence="12 13">
    <name type="scientific">Syphacia muris</name>
    <dbReference type="NCBI Taxonomy" id="451379"/>
    <lineage>
        <taxon>Eukaryota</taxon>
        <taxon>Metazoa</taxon>
        <taxon>Ecdysozoa</taxon>
        <taxon>Nematoda</taxon>
        <taxon>Chromadorea</taxon>
        <taxon>Rhabditida</taxon>
        <taxon>Spirurina</taxon>
        <taxon>Oxyuridomorpha</taxon>
        <taxon>Oxyuroidea</taxon>
        <taxon>Oxyuridae</taxon>
        <taxon>Syphacia</taxon>
    </lineage>
</organism>
<dbReference type="PANTHER" id="PTHR48043">
    <property type="entry name" value="EG:EG0003.4 PROTEIN-RELATED"/>
    <property type="match status" value="1"/>
</dbReference>
<proteinExistence type="inferred from homology"/>
<evidence type="ECO:0000256" key="9">
    <source>
        <dbReference type="ARBA" id="ARBA00047475"/>
    </source>
</evidence>
<evidence type="ECO:0000256" key="5">
    <source>
        <dbReference type="ARBA" id="ARBA00022692"/>
    </source>
</evidence>
<protein>
    <recommendedName>
        <fullName evidence="11">UDP-glucuronosyltransferase</fullName>
        <ecNumber evidence="11">2.4.1.17</ecNumber>
    </recommendedName>
</protein>
<name>A0A0N5ASW3_9BILA</name>
<keyword evidence="4 10" id="KW-0808">Transferase</keyword>
<dbReference type="InterPro" id="IPR002213">
    <property type="entry name" value="UDP_glucos_trans"/>
</dbReference>
<comment type="similarity">
    <text evidence="2 10">Belongs to the UDP-glycosyltransferase family.</text>
</comment>
<dbReference type="WBParaSite" id="SMUV_0000789701-mRNA-1">
    <property type="protein sequence ID" value="SMUV_0000789701-mRNA-1"/>
    <property type="gene ID" value="SMUV_0000789701"/>
</dbReference>
<dbReference type="Gene3D" id="3.40.50.2000">
    <property type="entry name" value="Glycogen Phosphorylase B"/>
    <property type="match status" value="1"/>
</dbReference>
<evidence type="ECO:0000256" key="2">
    <source>
        <dbReference type="ARBA" id="ARBA00009995"/>
    </source>
</evidence>
<evidence type="ECO:0000256" key="10">
    <source>
        <dbReference type="RuleBase" id="RU003718"/>
    </source>
</evidence>
<accession>A0A0N5ASW3</accession>
<evidence type="ECO:0000256" key="7">
    <source>
        <dbReference type="ARBA" id="ARBA00022989"/>
    </source>
</evidence>
<dbReference type="GO" id="GO:0015020">
    <property type="term" value="F:glucuronosyltransferase activity"/>
    <property type="evidence" value="ECO:0007669"/>
    <property type="project" value="UniProtKB-EC"/>
</dbReference>